<dbReference type="InterPro" id="IPR013087">
    <property type="entry name" value="Znf_C2H2_type"/>
</dbReference>
<evidence type="ECO:0000256" key="5">
    <source>
        <dbReference type="PROSITE-ProRule" id="PRU00042"/>
    </source>
</evidence>
<reference evidence="8" key="3">
    <citation type="submission" date="2025-09" db="UniProtKB">
        <authorList>
            <consortium name="Ensembl"/>
        </authorList>
    </citation>
    <scope>IDENTIFICATION</scope>
    <source>
        <strain evidence="8">broiler</strain>
    </source>
</reference>
<name>A0A8V0Y7M1_CHICK</name>
<dbReference type="GeneTree" id="ENSGT01150000286944"/>
<evidence type="ECO:0000313" key="8">
    <source>
        <dbReference type="Ensembl" id="ENSGALP00010013577.1"/>
    </source>
</evidence>
<keyword evidence="2" id="KW-0677">Repeat</keyword>
<protein>
    <recommendedName>
        <fullName evidence="7">C2H2-type domain-containing protein</fullName>
    </recommendedName>
</protein>
<evidence type="ECO:0000256" key="6">
    <source>
        <dbReference type="SAM" id="MobiDB-lite"/>
    </source>
</evidence>
<proteinExistence type="predicted"/>
<feature type="region of interest" description="Disordered" evidence="6">
    <location>
        <begin position="261"/>
        <end position="285"/>
    </location>
</feature>
<dbReference type="FunFam" id="3.30.160.60:FF:002343">
    <property type="entry name" value="Zinc finger protein 33A"/>
    <property type="match status" value="1"/>
</dbReference>
<evidence type="ECO:0000256" key="1">
    <source>
        <dbReference type="ARBA" id="ARBA00022723"/>
    </source>
</evidence>
<evidence type="ECO:0000259" key="7">
    <source>
        <dbReference type="PROSITE" id="PS50157"/>
    </source>
</evidence>
<evidence type="ECO:0000256" key="2">
    <source>
        <dbReference type="ARBA" id="ARBA00022737"/>
    </source>
</evidence>
<feature type="compositionally biased region" description="Basic and acidic residues" evidence="6">
    <location>
        <begin position="166"/>
        <end position="177"/>
    </location>
</feature>
<dbReference type="PANTHER" id="PTHR23235">
    <property type="entry name" value="KRUEPPEL-LIKE TRANSCRIPTION FACTOR"/>
    <property type="match status" value="1"/>
</dbReference>
<dbReference type="SUPFAM" id="SSF57667">
    <property type="entry name" value="beta-beta-alpha zinc fingers"/>
    <property type="match status" value="1"/>
</dbReference>
<dbReference type="PROSITE" id="PS00028">
    <property type="entry name" value="ZINC_FINGER_C2H2_1"/>
    <property type="match status" value="1"/>
</dbReference>
<evidence type="ECO:0000256" key="4">
    <source>
        <dbReference type="ARBA" id="ARBA00022833"/>
    </source>
</evidence>
<dbReference type="Ensembl" id="ENSGALT00010023642.1">
    <property type="protein sequence ID" value="ENSGALP00010013577.1"/>
    <property type="gene ID" value="ENSGALG00010009920.1"/>
</dbReference>
<dbReference type="Gene3D" id="3.30.160.60">
    <property type="entry name" value="Classic Zinc Finger"/>
    <property type="match status" value="2"/>
</dbReference>
<dbReference type="PANTHER" id="PTHR23235:SF120">
    <property type="entry name" value="KRUPPEL-LIKE FACTOR 15"/>
    <property type="match status" value="1"/>
</dbReference>
<reference evidence="8" key="2">
    <citation type="submission" date="2025-08" db="UniProtKB">
        <authorList>
            <consortium name="Ensembl"/>
        </authorList>
    </citation>
    <scope>IDENTIFICATION</scope>
    <source>
        <strain evidence="8">broiler</strain>
    </source>
</reference>
<keyword evidence="4" id="KW-0862">Zinc</keyword>
<feature type="domain" description="C2H2-type" evidence="7">
    <location>
        <begin position="183"/>
        <end position="206"/>
    </location>
</feature>
<reference evidence="8" key="1">
    <citation type="submission" date="2020-11" db="EMBL/GenBank/DDBJ databases">
        <title>Gallus gallus (Chicken) genome, bGalGal1, GRCg7b, maternal haplotype autosomes + Z &amp; W.</title>
        <authorList>
            <person name="Warren W."/>
            <person name="Formenti G."/>
            <person name="Fedrigo O."/>
            <person name="Haase B."/>
            <person name="Mountcastle J."/>
            <person name="Balacco J."/>
            <person name="Tracey A."/>
            <person name="Schneider V."/>
            <person name="Okimoto R."/>
            <person name="Cheng H."/>
            <person name="Hawken R."/>
            <person name="Howe K."/>
            <person name="Jarvis E.D."/>
        </authorList>
    </citation>
    <scope>NUCLEOTIDE SEQUENCE [LARGE SCALE GENOMIC DNA]</scope>
    <source>
        <strain evidence="8">Broiler</strain>
    </source>
</reference>
<keyword evidence="9" id="KW-1185">Reference proteome</keyword>
<keyword evidence="1" id="KW-0479">Metal-binding</keyword>
<feature type="region of interest" description="Disordered" evidence="6">
    <location>
        <begin position="139"/>
        <end position="177"/>
    </location>
</feature>
<dbReference type="AlphaFoldDB" id="A0A8V0Y7M1"/>
<dbReference type="SMART" id="SM00355">
    <property type="entry name" value="ZnF_C2H2"/>
    <property type="match status" value="2"/>
</dbReference>
<dbReference type="Proteomes" id="UP000000539">
    <property type="component" value="Chromosome 6"/>
</dbReference>
<organism evidence="8 9">
    <name type="scientific">Gallus gallus</name>
    <name type="common">Chicken</name>
    <dbReference type="NCBI Taxonomy" id="9031"/>
    <lineage>
        <taxon>Eukaryota</taxon>
        <taxon>Metazoa</taxon>
        <taxon>Chordata</taxon>
        <taxon>Craniata</taxon>
        <taxon>Vertebrata</taxon>
        <taxon>Euteleostomi</taxon>
        <taxon>Archelosauria</taxon>
        <taxon>Archosauria</taxon>
        <taxon>Dinosauria</taxon>
        <taxon>Saurischia</taxon>
        <taxon>Theropoda</taxon>
        <taxon>Coelurosauria</taxon>
        <taxon>Aves</taxon>
        <taxon>Neognathae</taxon>
        <taxon>Galloanserae</taxon>
        <taxon>Galliformes</taxon>
        <taxon>Phasianidae</taxon>
        <taxon>Phasianinae</taxon>
        <taxon>Gallus</taxon>
    </lineage>
</organism>
<evidence type="ECO:0000313" key="9">
    <source>
        <dbReference type="Proteomes" id="UP000000539"/>
    </source>
</evidence>
<accession>A0A8V0Y7M1</accession>
<feature type="domain" description="C2H2-type" evidence="7">
    <location>
        <begin position="207"/>
        <end position="234"/>
    </location>
</feature>
<dbReference type="InterPro" id="IPR036236">
    <property type="entry name" value="Znf_C2H2_sf"/>
</dbReference>
<keyword evidence="3 5" id="KW-0863">Zinc-finger</keyword>
<sequence length="285" mass="31666">WGGPHSRAVGQAALPESWNCSHLHCFCHLTVPAPKPIAISLLERGEDPWIPDMQSPEAVTGDLRPGEAVEGRRRLGSAKAISVQYFEHSMLFLDFLRRPAGDGTTAIKENLQKSGVAQRQWGRVSVGTTRRDVQGGLVQGEHFKKPLGNHPGERARGPLDCSTGQKQHEDPRSKEACQKKSQNSCDECGENSNLVNHLRIHTGERPYKCSECGKGFINSSKLSFHKHIHRGDRPSQCPRFVRTFTSSSCLMTYPHVHPGNRGCSAPRVGRPSARQVRTQRKPQLY</sequence>
<evidence type="ECO:0000256" key="3">
    <source>
        <dbReference type="ARBA" id="ARBA00022771"/>
    </source>
</evidence>
<dbReference type="PROSITE" id="PS50157">
    <property type="entry name" value="ZINC_FINGER_C2H2_2"/>
    <property type="match status" value="2"/>
</dbReference>
<dbReference type="GO" id="GO:0008270">
    <property type="term" value="F:zinc ion binding"/>
    <property type="evidence" value="ECO:0007669"/>
    <property type="project" value="UniProtKB-KW"/>
</dbReference>